<dbReference type="InterPro" id="IPR049030">
    <property type="entry name" value="AI2M-like_HNH"/>
</dbReference>
<dbReference type="SMART" id="SM00507">
    <property type="entry name" value="HNHc"/>
    <property type="match status" value="1"/>
</dbReference>
<keyword evidence="2" id="KW-0548">Nucleotidyltransferase</keyword>
<keyword evidence="3" id="KW-1185">Reference proteome</keyword>
<dbReference type="GO" id="GO:0003964">
    <property type="term" value="F:RNA-directed DNA polymerase activity"/>
    <property type="evidence" value="ECO:0007669"/>
    <property type="project" value="UniProtKB-KW"/>
</dbReference>
<dbReference type="InterPro" id="IPR024937">
    <property type="entry name" value="Domain_X"/>
</dbReference>
<evidence type="ECO:0000313" key="2">
    <source>
        <dbReference type="EMBL" id="MCW7552948.1"/>
    </source>
</evidence>
<dbReference type="InterPro" id="IPR000477">
    <property type="entry name" value="RT_dom"/>
</dbReference>
<dbReference type="EMBL" id="JAPFCC010000001">
    <property type="protein sequence ID" value="MCW7552948.1"/>
    <property type="molecule type" value="Genomic_DNA"/>
</dbReference>
<evidence type="ECO:0000313" key="3">
    <source>
        <dbReference type="Proteomes" id="UP001209854"/>
    </source>
</evidence>
<comment type="caution">
    <text evidence="2">The sequence shown here is derived from an EMBL/GenBank/DDBJ whole genome shotgun (WGS) entry which is preliminary data.</text>
</comment>
<dbReference type="InterPro" id="IPR003615">
    <property type="entry name" value="HNH_nuc"/>
</dbReference>
<protein>
    <submittedName>
        <fullName evidence="2">Reverse transcriptase domain-containing protein</fullName>
    </submittedName>
</protein>
<sequence length="578" mass="66855">MIRKVIQELETEDFRFSPVRVQEIPKKSGKFRRLGIAPPPEKVIQEAMRMILEAIHEPIFSNSSHGFRPARGCHSALKQVYDQWKGVKWIIEGDIKGFFDNVDHHVLIAILRKRIKDERFIKLVWKALRAGKLVVQTDQKGKPKSRGGRYLGTYFQTKIGTPQGAIVSPVLGNIYLHEFDCKVEEWIANTKKLKTANKVTHEYELINSRARQLSDRVDRLVGLGKLERGSQEHKAMVSKVRAMREQQRKTKYYDDAYRAIKYVRYADDWLLGIYGPKEMAKDIKKQAEEFLRHELKLELSPEKTLITRPDREKIMFLGTFIKTDPCGHIIKRKSGPAKRKTLARSGAGTIRLEAPIMDLMDKLVEDGFAQKGSYVGKARRELISRQEWEIVAYYNSVLRGILNYYSFVANRPRMSWIVLILQSSLIDTLASRRRCSFRQVWRKGNGKITALKPTKNGVQKIHFNGYSHKLSLKVDQNAFNVSEVGLDPEKLYRVRTNKRTRSKLGCHCAICGNPENVEMHHVRHIRKMGQIPNGFTRVMAQINRKQIPVCHDCHRQIHNGKYDGIKLSEMADQELAMW</sequence>
<feature type="domain" description="Reverse transcriptase" evidence="1">
    <location>
        <begin position="5"/>
        <end position="321"/>
    </location>
</feature>
<dbReference type="CDD" id="cd01651">
    <property type="entry name" value="RT_G2_intron"/>
    <property type="match status" value="1"/>
</dbReference>
<dbReference type="PROSITE" id="PS50878">
    <property type="entry name" value="RT_POL"/>
    <property type="match status" value="1"/>
</dbReference>
<dbReference type="PANTHER" id="PTHR33642">
    <property type="entry name" value="COX1/OXI3 INTRON 1 PROTEIN-RELATED"/>
    <property type="match status" value="1"/>
</dbReference>
<keyword evidence="2" id="KW-0808">Transferase</keyword>
<dbReference type="SUPFAM" id="SSF56672">
    <property type="entry name" value="DNA/RNA polymerases"/>
    <property type="match status" value="1"/>
</dbReference>
<organism evidence="2 3">
    <name type="scientific">Endozoicomonas gorgoniicola</name>
    <dbReference type="NCBI Taxonomy" id="1234144"/>
    <lineage>
        <taxon>Bacteria</taxon>
        <taxon>Pseudomonadati</taxon>
        <taxon>Pseudomonadota</taxon>
        <taxon>Gammaproteobacteria</taxon>
        <taxon>Oceanospirillales</taxon>
        <taxon>Endozoicomonadaceae</taxon>
        <taxon>Endozoicomonas</taxon>
    </lineage>
</organism>
<accession>A0ABT3MUA2</accession>
<proteinExistence type="predicted"/>
<dbReference type="Pfam" id="PF00078">
    <property type="entry name" value="RVT_1"/>
    <property type="match status" value="1"/>
</dbReference>
<evidence type="ECO:0000259" key="1">
    <source>
        <dbReference type="PROSITE" id="PS50878"/>
    </source>
</evidence>
<dbReference type="CDD" id="cd00085">
    <property type="entry name" value="HNHc"/>
    <property type="match status" value="1"/>
</dbReference>
<reference evidence="2 3" key="1">
    <citation type="submission" date="2022-10" db="EMBL/GenBank/DDBJ databases">
        <title>High-quality genome sequences of two octocoral-associated bacteria, Endozoicomonas euniceicola EF212 and Endozoicomonas gorgoniicola PS125.</title>
        <authorList>
            <person name="Chiou Y.-J."/>
            <person name="Chen Y.-H."/>
        </authorList>
    </citation>
    <scope>NUCLEOTIDE SEQUENCE [LARGE SCALE GENOMIC DNA]</scope>
    <source>
        <strain evidence="2 3">PS125</strain>
    </source>
</reference>
<dbReference type="Proteomes" id="UP001209854">
    <property type="component" value="Unassembled WGS sequence"/>
</dbReference>
<dbReference type="PANTHER" id="PTHR33642:SF4">
    <property type="entry name" value="COX1_OXI3 INTRON 1 PROTEIN-RELATED"/>
    <property type="match status" value="1"/>
</dbReference>
<dbReference type="InterPro" id="IPR043502">
    <property type="entry name" value="DNA/RNA_pol_sf"/>
</dbReference>
<gene>
    <name evidence="2" type="ORF">NX722_09900</name>
</gene>
<dbReference type="RefSeq" id="WP_262567848.1">
    <property type="nucleotide sequence ID" value="NZ_JAPFCC010000001.1"/>
</dbReference>
<dbReference type="Pfam" id="PF21368">
    <property type="entry name" value="AI2M-like_HNH"/>
    <property type="match status" value="1"/>
</dbReference>
<name>A0ABT3MUA2_9GAMM</name>
<keyword evidence="2" id="KW-0695">RNA-directed DNA polymerase</keyword>
<dbReference type="Pfam" id="PF01348">
    <property type="entry name" value="Intron_maturas2"/>
    <property type="match status" value="1"/>
</dbReference>